<dbReference type="GO" id="GO:0044172">
    <property type="term" value="C:host cell endoplasmic reticulum-Golgi intermediate compartment"/>
    <property type="evidence" value="ECO:0007669"/>
    <property type="project" value="UniProtKB-SubCell"/>
</dbReference>
<keyword evidence="9" id="KW-1048">Host nucleus</keyword>
<evidence type="ECO:0000256" key="12">
    <source>
        <dbReference type="ARBA" id="ARBA00022884"/>
    </source>
</evidence>
<evidence type="ECO:0000256" key="2">
    <source>
        <dbReference type="ARBA" id="ARBA00004147"/>
    </source>
</evidence>
<evidence type="ECO:0000256" key="16">
    <source>
        <dbReference type="ARBA" id="ARBA00046628"/>
    </source>
</evidence>
<comment type="subunit">
    <text evidence="16">Homodimer. Homohexamer; ring-shaped, necessary to form the nucleocapsid. Homopentamers; opened pentamers in solution. Binds to viral genomic RNA. Interacts with glycoprotein Gn; this interaction allows packaging of nucleocapsids into virions.</text>
</comment>
<evidence type="ECO:0000256" key="9">
    <source>
        <dbReference type="ARBA" id="ARBA00022562"/>
    </source>
</evidence>
<evidence type="ECO:0000256" key="7">
    <source>
        <dbReference type="ARBA" id="ARBA00014389"/>
    </source>
</evidence>
<dbReference type="InterPro" id="IPR009522">
    <property type="entry name" value="Capsid_Phlebovir/Tenuivir"/>
</dbReference>
<protein>
    <recommendedName>
        <fullName evidence="7 17">Nucleoprotein</fullName>
    </recommendedName>
</protein>
<dbReference type="PIRSF" id="PIRSF003953">
    <property type="entry name" value="N_PhelboV"/>
    <property type="match status" value="1"/>
</dbReference>
<evidence type="ECO:0000256" key="1">
    <source>
        <dbReference type="ARBA" id="ARBA00004136"/>
    </source>
</evidence>
<keyword evidence="8 17" id="KW-0167">Capsid protein</keyword>
<evidence type="ECO:0000256" key="10">
    <source>
        <dbReference type="ARBA" id="ARBA00022812"/>
    </source>
</evidence>
<proteinExistence type="inferred from homology"/>
<evidence type="ECO:0000256" key="3">
    <source>
        <dbReference type="ARBA" id="ARBA00004192"/>
    </source>
</evidence>
<evidence type="ECO:0000256" key="8">
    <source>
        <dbReference type="ARBA" id="ARBA00022561"/>
    </source>
</evidence>
<keyword evidence="10" id="KW-1040">Host Golgi apparatus</keyword>
<keyword evidence="11 17" id="KW-0946">Virion</keyword>
<evidence type="ECO:0000256" key="6">
    <source>
        <dbReference type="ARBA" id="ARBA00005299"/>
    </source>
</evidence>
<dbReference type="Pfam" id="PF05733">
    <property type="entry name" value="Tenui_N"/>
    <property type="match status" value="1"/>
</dbReference>
<dbReference type="GO" id="GO:0044177">
    <property type="term" value="C:host cell Golgi apparatus"/>
    <property type="evidence" value="ECO:0007669"/>
    <property type="project" value="UniProtKB-SubCell"/>
</dbReference>
<evidence type="ECO:0000256" key="4">
    <source>
        <dbReference type="ARBA" id="ARBA00004328"/>
    </source>
</evidence>
<accession>L7P662</accession>
<evidence type="ECO:0000256" key="17">
    <source>
        <dbReference type="PIRNR" id="PIRNR003953"/>
    </source>
</evidence>
<dbReference type="InterPro" id="IPR015971">
    <property type="entry name" value="Nucleocapsid_Phlebovirus"/>
</dbReference>
<sequence length="254" mass="28384">MFAPQDWVKYIEEIEGSPIAPDEVQAWIAEFQYQGFDPMTIIKTIWERGTQAGKNKAEIIKDVQAMIILHLTRGNKVEKMKKKMSQAGAAATQRLITVYNLKEKATASTDLTLSRVAIVNAGLTCTILPLVKDHMAVTASEMNRDSEGYPVNMMHGSFASMIDPSLPQETIQIILDAHKLFLVRFSQKINPAAKGKSVKEIVDDNKQALTAALTSTFMPDDVKLNHLVKWNIVDKHAIVKEHVVRAAKKFNELL</sequence>
<reference evidence="18" key="1">
    <citation type="journal article" date="2013" name="J. Virol.">
        <title>Characterization of the Uukuniemi virus group (Phlebovirus: Bunyaviridae): evidence for seven distinct species.</title>
        <authorList>
            <person name="Palacios G."/>
            <person name="Savji N."/>
            <person name="da Rosa A.T."/>
            <person name="Guzman H."/>
            <person name="Yu X."/>
            <person name="Desai A."/>
            <person name="Rosen G.E."/>
            <person name="Hutchison S."/>
            <person name="Lipkin W.I."/>
            <person name="Tesh R."/>
        </authorList>
    </citation>
    <scope>NUCLEOTIDE SEQUENCE</scope>
    <source>
        <strain evidence="18">PakT 462</strain>
    </source>
</reference>
<keyword evidence="13 17" id="KW-0543">Viral nucleoprotein</keyword>
<dbReference type="GO" id="GO:0042025">
    <property type="term" value="C:host cell nucleus"/>
    <property type="evidence" value="ECO:0007669"/>
    <property type="project" value="UniProtKB-SubCell"/>
</dbReference>
<evidence type="ECO:0000256" key="13">
    <source>
        <dbReference type="ARBA" id="ARBA00023086"/>
    </source>
</evidence>
<evidence type="ECO:0000256" key="15">
    <source>
        <dbReference type="ARBA" id="ARBA00023274"/>
    </source>
</evidence>
<organism evidence="18">
    <name type="scientific">Manawa virus</name>
    <dbReference type="NCBI Taxonomy" id="1204160"/>
    <lineage>
        <taxon>Viruses</taxon>
        <taxon>Riboviria</taxon>
        <taxon>Orthornavirae</taxon>
        <taxon>Negarnaviricota</taxon>
        <taxon>Polyploviricotina</taxon>
        <taxon>Bunyaviricetes</taxon>
        <taxon>Hareavirales</taxon>
        <taxon>Phenuiviridae</taxon>
        <taxon>Phlebovirus</taxon>
    </lineage>
</organism>
<keyword evidence="15 17" id="KW-0687">Ribonucleoprotein</keyword>
<evidence type="ECO:0000256" key="14">
    <source>
        <dbReference type="ARBA" id="ARBA00023200"/>
    </source>
</evidence>
<keyword evidence="12 17" id="KW-0694">RNA-binding</keyword>
<comment type="similarity">
    <text evidence="6 17">Belongs to the phlebovirus nucleocapsid protein family.</text>
</comment>
<name>L7P662_9VIRU</name>
<dbReference type="GO" id="GO:1990904">
    <property type="term" value="C:ribonucleoprotein complex"/>
    <property type="evidence" value="ECO:0007669"/>
    <property type="project" value="UniProtKB-KW"/>
</dbReference>
<dbReference type="EMBL" id="JQ924567">
    <property type="protein sequence ID" value="AFN73045.1"/>
    <property type="molecule type" value="Genomic_RNA"/>
</dbReference>
<evidence type="ECO:0000256" key="5">
    <source>
        <dbReference type="ARBA" id="ARBA00004452"/>
    </source>
</evidence>
<dbReference type="GO" id="GO:0003723">
    <property type="term" value="F:RNA binding"/>
    <property type="evidence" value="ECO:0007669"/>
    <property type="project" value="UniProtKB-UniRule"/>
</dbReference>
<keyword evidence="14" id="KW-1035">Host cytoplasm</keyword>
<evidence type="ECO:0000313" key="18">
    <source>
        <dbReference type="EMBL" id="AFN73045.1"/>
    </source>
</evidence>
<evidence type="ECO:0000256" key="11">
    <source>
        <dbReference type="ARBA" id="ARBA00022844"/>
    </source>
</evidence>
<comment type="subcellular location">
    <subcellularLocation>
        <location evidence="1">Host Golgi apparatus</location>
    </subcellularLocation>
    <subcellularLocation>
        <location evidence="3">Host cytoplasm</location>
    </subcellularLocation>
    <subcellularLocation>
        <location evidence="5">Host endoplasmic reticulum-Golgi intermediate compartment</location>
    </subcellularLocation>
    <subcellularLocation>
        <location evidence="2">Host nucleus</location>
    </subcellularLocation>
    <subcellularLocation>
        <location evidence="4 17">Virion</location>
    </subcellularLocation>
</comment>
<dbReference type="GO" id="GO:0019013">
    <property type="term" value="C:viral nucleocapsid"/>
    <property type="evidence" value="ECO:0007669"/>
    <property type="project" value="UniProtKB-UniRule"/>
</dbReference>